<dbReference type="InterPro" id="IPR036683">
    <property type="entry name" value="CO_DH_flav_C_dom_sf"/>
</dbReference>
<dbReference type="InterPro" id="IPR016166">
    <property type="entry name" value="FAD-bd_PCMH"/>
</dbReference>
<feature type="binding site" evidence="20">
    <location>
        <position position="1041"/>
    </location>
    <ligand>
        <name>Mo-molybdopterin</name>
        <dbReference type="ChEBI" id="CHEBI:71302"/>
    </ligand>
    <ligandPart>
        <name>Mo</name>
        <dbReference type="ChEBI" id="CHEBI:28685"/>
    </ligandPart>
</feature>
<keyword evidence="5 20" id="KW-0500">Molybdenum</keyword>
<dbReference type="SMART" id="SM01092">
    <property type="entry name" value="CO_deh_flav_C"/>
    <property type="match status" value="1"/>
</dbReference>
<evidence type="ECO:0000256" key="7">
    <source>
        <dbReference type="ARBA" id="ARBA00022714"/>
    </source>
</evidence>
<feature type="binding site" evidence="20">
    <location>
        <position position="874"/>
    </location>
    <ligand>
        <name>Mo-molybdopterin</name>
        <dbReference type="ChEBI" id="CHEBI:71302"/>
    </ligand>
    <ligandPart>
        <name>Mo</name>
        <dbReference type="ChEBI" id="CHEBI:28685"/>
    </ligandPart>
</feature>
<keyword evidence="11 20" id="KW-0408">Iron</keyword>
<keyword evidence="13" id="KW-0520">NAD</keyword>
<comment type="caution">
    <text evidence="22">The sequence shown here is derived from an EMBL/GenBank/DDBJ whole genome shotgun (WGS) entry which is preliminary data.</text>
</comment>
<dbReference type="FunFam" id="3.90.1170.50:FF:000001">
    <property type="entry name" value="Aldehyde oxidase 1"/>
    <property type="match status" value="1"/>
</dbReference>
<dbReference type="Gene3D" id="3.30.43.10">
    <property type="entry name" value="Uridine Diphospho-n-acetylenolpyruvylglucosamine Reductase, domain 2"/>
    <property type="match status" value="1"/>
</dbReference>
<comment type="cofactor">
    <cofactor evidence="1 19">
        <name>FAD</name>
        <dbReference type="ChEBI" id="CHEBI:57692"/>
    </cofactor>
</comment>
<gene>
    <name evidence="22" type="ORF">HK097_011269</name>
</gene>
<feature type="binding site" evidence="19">
    <location>
        <position position="842"/>
    </location>
    <ligand>
        <name>substrate</name>
    </ligand>
</feature>
<dbReference type="InterPro" id="IPR046867">
    <property type="entry name" value="AldOxase/xan_DH_MoCoBD2"/>
</dbReference>
<evidence type="ECO:0000256" key="9">
    <source>
        <dbReference type="ARBA" id="ARBA00022827"/>
    </source>
</evidence>
<dbReference type="InterPro" id="IPR000674">
    <property type="entry name" value="Ald_Oxase/Xan_DH_a/b"/>
</dbReference>
<evidence type="ECO:0000256" key="15">
    <source>
        <dbReference type="ARBA" id="ARBA00034078"/>
    </source>
</evidence>
<feature type="binding site" evidence="19">
    <location>
        <position position="972"/>
    </location>
    <ligand>
        <name>substrate</name>
    </ligand>
</feature>
<dbReference type="GO" id="GO:0005777">
    <property type="term" value="C:peroxisome"/>
    <property type="evidence" value="ECO:0007669"/>
    <property type="project" value="UniProtKB-SubCell"/>
</dbReference>
<evidence type="ECO:0000256" key="3">
    <source>
        <dbReference type="ARBA" id="ARBA00006849"/>
    </source>
</evidence>
<dbReference type="EC" id="1.17.1.4" evidence="4"/>
<dbReference type="FunFam" id="3.30.43.10:FF:000001">
    <property type="entry name" value="Xanthine dehydrogenase/oxidase"/>
    <property type="match status" value="1"/>
</dbReference>
<evidence type="ECO:0000256" key="4">
    <source>
        <dbReference type="ARBA" id="ARBA00013123"/>
    </source>
</evidence>
<dbReference type="InterPro" id="IPR037165">
    <property type="entry name" value="AldOxase/xan_DH_Mopterin-bd_sf"/>
</dbReference>
<dbReference type="InterPro" id="IPR002888">
    <property type="entry name" value="2Fe-2S-bd"/>
</dbReference>
<dbReference type="EMBL" id="JADGJD010000091">
    <property type="protein sequence ID" value="KAJ3055193.1"/>
    <property type="molecule type" value="Genomic_DNA"/>
</dbReference>
<dbReference type="InterPro" id="IPR002346">
    <property type="entry name" value="Mopterin_DH_FAD-bd"/>
</dbReference>
<dbReference type="FunFam" id="3.30.365.10:FF:000004">
    <property type="entry name" value="Xanthine dehydrogenase oxidase"/>
    <property type="match status" value="1"/>
</dbReference>
<dbReference type="PIRSF" id="PIRSF000127">
    <property type="entry name" value="Xanthine_DH"/>
    <property type="match status" value="1"/>
</dbReference>
<evidence type="ECO:0000256" key="20">
    <source>
        <dbReference type="PIRSR" id="PIRSR000127-3"/>
    </source>
</evidence>
<dbReference type="Gene3D" id="1.10.150.120">
    <property type="entry name" value="[2Fe-2S]-binding domain"/>
    <property type="match status" value="1"/>
</dbReference>
<keyword evidence="8 20" id="KW-0479">Metal-binding</keyword>
<dbReference type="InterPro" id="IPR016167">
    <property type="entry name" value="FAD-bd_PCMH_sub1"/>
</dbReference>
<dbReference type="InterPro" id="IPR005107">
    <property type="entry name" value="CO_DH_flav_C"/>
</dbReference>
<dbReference type="FunFam" id="3.30.365.10:FF:000002">
    <property type="entry name" value="Xanthine dehydrogenase oxidase"/>
    <property type="match status" value="1"/>
</dbReference>
<comment type="cofactor">
    <cofactor evidence="15">
        <name>[2Fe-2S] cluster</name>
        <dbReference type="ChEBI" id="CHEBI:190135"/>
    </cofactor>
</comment>
<feature type="binding site" evidence="20">
    <location>
        <position position="70"/>
    </location>
    <ligand>
        <name>[2Fe-2S] cluster</name>
        <dbReference type="ChEBI" id="CHEBI:190135"/>
        <label>2</label>
    </ligand>
</feature>
<evidence type="ECO:0000256" key="5">
    <source>
        <dbReference type="ARBA" id="ARBA00022505"/>
    </source>
</evidence>
<comment type="catalytic activity">
    <reaction evidence="16">
        <text>xanthine + NAD(+) + H2O = urate + NADH + H(+)</text>
        <dbReference type="Rhea" id="RHEA:16669"/>
        <dbReference type="ChEBI" id="CHEBI:15377"/>
        <dbReference type="ChEBI" id="CHEBI:15378"/>
        <dbReference type="ChEBI" id="CHEBI:17712"/>
        <dbReference type="ChEBI" id="CHEBI:17775"/>
        <dbReference type="ChEBI" id="CHEBI:57540"/>
        <dbReference type="ChEBI" id="CHEBI:57945"/>
        <dbReference type="EC" id="1.17.1.4"/>
    </reaction>
</comment>
<dbReference type="InterPro" id="IPR016169">
    <property type="entry name" value="FAD-bd_PCMH_sub2"/>
</dbReference>
<comment type="similarity">
    <text evidence="3">Belongs to the xanthine dehydrogenase family.</text>
</comment>
<dbReference type="Gene3D" id="3.30.390.50">
    <property type="entry name" value="CO dehydrogenase flavoprotein, C-terminal domain"/>
    <property type="match status" value="1"/>
</dbReference>
<name>A0AAD5SJU8_9FUNG</name>
<dbReference type="InterPro" id="IPR036884">
    <property type="entry name" value="2Fe-2S-bd_dom_sf"/>
</dbReference>
<feature type="binding site" evidence="19">
    <location>
        <position position="346"/>
    </location>
    <ligand>
        <name>FAD</name>
        <dbReference type="ChEBI" id="CHEBI:57692"/>
    </ligand>
</feature>
<evidence type="ECO:0000256" key="18">
    <source>
        <dbReference type="PIRSR" id="PIRSR000127-1"/>
    </source>
</evidence>
<dbReference type="Gene3D" id="3.30.365.10">
    <property type="entry name" value="Aldehyde oxidase/xanthine dehydrogenase, molybdopterin binding domain"/>
    <property type="match status" value="4"/>
</dbReference>
<sequence>MDSRHVITIEGIGTVKTPHPTQEVIAKVHGSQCGFCTPGIVMSLYALTKDKMNPTQEEVDEAFDGNLCRCTGYRPILEGAMKSASDGDHHECEVGCAPAECAEKRSTGTCTAEKGSDIEDIVKRSKVSEDSVPFPSDLLERHTARQTAVAYSFRCDRAAWYHPTTVDQLLSILDLYPDAKLVHGSTEVSIEMKFKNAVYPVLVSVADIPALKSITETDDGVHFGGSVTLTTLQHTLESLCSRREPHQTRGLAALLDNLRFFAGNQIRNVACLAGNIVTASPTSDINPVLMAMNAILRVQSSENGIRQIPVREFFLGYRRTALRSSEVILSVYVPFSCPNQYVKAYKQSKRKDDDITIVNAGLNVGLEFASGQGWVVKEASFAFGGMGPTTMRFVTKSCTFWQSIVVDLRRYSSAKLTAEACVGKTWSKEMMENAAKQLVIDLPLTLSSPGGMIQYRRVLALSLFQKFILYVSHQLAKLTPGVPSVVEREVSGIENIPRPLSHGVQEYENEKGAVVGETTTHLSALKQCTGEAVYIDDMAPLQGELFGGLVLSSQAHAEIKSVDYSAALKLDGVKAYISANDIPGWTPDEHHNRNVVGPVFRDEEIFATKKVYHVGQMIGLIVAESASLATRAAKLVRVTYEPIQPLIVSIEDAIAAKSFFEFSRTIKTGAYKTTDGPKDERVVPLSAATHTVEGVARMSAQEHFYLETNCSLAVPSKEDDEMLVYASTQNPTETQHFVAHTLGIPSNRVVCKVKRMGGGFGGKESRSVLLSLAVAIAAKKLGRPVRCMLTREEDMAMTGQRHPFRGEYKVGFTDEGKFVFMELDLYSNGGFSMDLSHSVLERALCHADNCYHFPNVKMRARICKTNIPSNTAFRGFGGPQGMMVAEQIIHHVAAYLKKPAEEIMRLNFYECDQPTHFGQPMENVYLDRLFADTLRTSDFERRKAEVAEYNARHKYRKRGIAVLPTKFGLSFTARWLNQAGALVHVYTDGSVLITHGGTEMGQGLHTKMVQIAAHTLGVPISKVHLSETSTDKVPNTSATAASVSSDMNGMAILDACTQIRERLKPYADSHPKVSWEDLVEIAYKDRVNLSANGFYKTPDLGFDWSTGTGRMYNYFTYGAAVSEVEIDTLTGDHVVRRADIVMDIGKSLNPAIDVGQIEGAFTQGMGWCTIEEPLVSPTTGFLFTRGPGAYKIPGFRDIPTDLRVRFMKGATNPRAIHSSKAVGEPPLFLGASVFFAIKHAIDAARAENCQSGYFRMDSPATAERIRNACGGPLVEIAHVPNEMGKPWAVVA</sequence>
<dbReference type="SUPFAM" id="SSF56003">
    <property type="entry name" value="Molybdenum cofactor-binding domain"/>
    <property type="match status" value="1"/>
</dbReference>
<reference evidence="22" key="1">
    <citation type="submission" date="2020-05" db="EMBL/GenBank/DDBJ databases">
        <title>Phylogenomic resolution of chytrid fungi.</title>
        <authorList>
            <person name="Stajich J.E."/>
            <person name="Amses K."/>
            <person name="Simmons R."/>
            <person name="Seto K."/>
            <person name="Myers J."/>
            <person name="Bonds A."/>
            <person name="Quandt C.A."/>
            <person name="Barry K."/>
            <person name="Liu P."/>
            <person name="Grigoriev I."/>
            <person name="Longcore J.E."/>
            <person name="James T.Y."/>
        </authorList>
    </citation>
    <scope>NUCLEOTIDE SEQUENCE</scope>
    <source>
        <strain evidence="22">JEL0318</strain>
    </source>
</reference>
<dbReference type="Gene3D" id="3.30.465.10">
    <property type="match status" value="1"/>
</dbReference>
<feature type="binding site" evidence="20">
    <location>
        <position position="36"/>
    </location>
    <ligand>
        <name>[2Fe-2S] cluster</name>
        <dbReference type="ChEBI" id="CHEBI:190135"/>
        <label>2</label>
    </ligand>
</feature>
<feature type="active site" description="Proton acceptor" evidence="18">
    <location>
        <position position="1224"/>
    </location>
</feature>
<evidence type="ECO:0000256" key="1">
    <source>
        <dbReference type="ARBA" id="ARBA00001974"/>
    </source>
</evidence>
<organism evidence="22 23">
    <name type="scientific">Rhizophlyctis rosea</name>
    <dbReference type="NCBI Taxonomy" id="64517"/>
    <lineage>
        <taxon>Eukaryota</taxon>
        <taxon>Fungi</taxon>
        <taxon>Fungi incertae sedis</taxon>
        <taxon>Chytridiomycota</taxon>
        <taxon>Chytridiomycota incertae sedis</taxon>
        <taxon>Chytridiomycetes</taxon>
        <taxon>Rhizophlyctidales</taxon>
        <taxon>Rhizophlyctidaceae</taxon>
        <taxon>Rhizophlyctis</taxon>
    </lineage>
</organism>
<dbReference type="GO" id="GO:0071949">
    <property type="term" value="F:FAD binding"/>
    <property type="evidence" value="ECO:0007669"/>
    <property type="project" value="InterPro"/>
</dbReference>
<evidence type="ECO:0000256" key="14">
    <source>
        <dbReference type="ARBA" id="ARBA00023140"/>
    </source>
</evidence>
<dbReference type="Pfam" id="PF20256">
    <property type="entry name" value="MoCoBD_2"/>
    <property type="match status" value="1"/>
</dbReference>
<keyword evidence="7 20" id="KW-0001">2Fe-2S</keyword>
<evidence type="ECO:0000313" key="23">
    <source>
        <dbReference type="Proteomes" id="UP001212841"/>
    </source>
</evidence>
<accession>A0AAD5SJU8</accession>
<dbReference type="Pfam" id="PF03450">
    <property type="entry name" value="CO_deh_flav_C"/>
    <property type="match status" value="2"/>
</dbReference>
<dbReference type="Pfam" id="PF01799">
    <property type="entry name" value="Fer2_2"/>
    <property type="match status" value="1"/>
</dbReference>
<dbReference type="SUPFAM" id="SSF55447">
    <property type="entry name" value="CO dehydrogenase flavoprotein C-terminal domain-like"/>
    <property type="match status" value="1"/>
</dbReference>
<evidence type="ECO:0000256" key="2">
    <source>
        <dbReference type="ARBA" id="ARBA00004275"/>
    </source>
</evidence>
<comment type="catalytic activity">
    <reaction evidence="17">
        <text>hypoxanthine + NAD(+) + H2O = xanthine + NADH + H(+)</text>
        <dbReference type="Rhea" id="RHEA:24670"/>
        <dbReference type="ChEBI" id="CHEBI:15377"/>
        <dbReference type="ChEBI" id="CHEBI:15378"/>
        <dbReference type="ChEBI" id="CHEBI:17368"/>
        <dbReference type="ChEBI" id="CHEBI:17712"/>
        <dbReference type="ChEBI" id="CHEBI:57540"/>
        <dbReference type="ChEBI" id="CHEBI:57945"/>
        <dbReference type="EC" id="1.17.1.4"/>
    </reaction>
</comment>
<keyword evidence="14" id="KW-0576">Peroxisome</keyword>
<comment type="cofactor">
    <cofactor evidence="20">
        <name>Mo-molybdopterin</name>
        <dbReference type="ChEBI" id="CHEBI:71302"/>
    </cofactor>
    <text evidence="20">Binds 1 Mo-molybdopterin (Mo-MPT) cofactor per subunit.</text>
</comment>
<evidence type="ECO:0000256" key="17">
    <source>
        <dbReference type="ARBA" id="ARBA00049517"/>
    </source>
</evidence>
<evidence type="ECO:0000256" key="16">
    <source>
        <dbReference type="ARBA" id="ARBA00049017"/>
    </source>
</evidence>
<evidence type="ECO:0000313" key="22">
    <source>
        <dbReference type="EMBL" id="KAJ3055193.1"/>
    </source>
</evidence>
<evidence type="ECO:0000256" key="19">
    <source>
        <dbReference type="PIRSR" id="PIRSR000127-2"/>
    </source>
</evidence>
<feature type="binding site" evidence="19">
    <location>
        <begin position="181"/>
        <end position="188"/>
    </location>
    <ligand>
        <name>FAD</name>
        <dbReference type="ChEBI" id="CHEBI:57692"/>
    </ligand>
</feature>
<dbReference type="Pfam" id="PF01315">
    <property type="entry name" value="Ald_Xan_dh_C"/>
    <property type="match status" value="1"/>
</dbReference>
<keyword evidence="12 20" id="KW-0411">Iron-sulfur</keyword>
<keyword evidence="9 19" id="KW-0274">FAD</keyword>
<dbReference type="SUPFAM" id="SSF54665">
    <property type="entry name" value="CO dehydrogenase molybdoprotein N-domain-like"/>
    <property type="match status" value="1"/>
</dbReference>
<dbReference type="Proteomes" id="UP001212841">
    <property type="component" value="Unassembled WGS sequence"/>
</dbReference>
<dbReference type="Pfam" id="PF00941">
    <property type="entry name" value="FAD_binding_5"/>
    <property type="match status" value="1"/>
</dbReference>
<feature type="binding site" evidence="19">
    <location>
        <position position="764"/>
    </location>
    <ligand>
        <name>substrate</name>
    </ligand>
</feature>
<feature type="domain" description="FAD-binding PCMH-type" evidence="21">
    <location>
        <begin position="153"/>
        <end position="338"/>
    </location>
</feature>
<dbReference type="PANTHER" id="PTHR45444">
    <property type="entry name" value="XANTHINE DEHYDROGENASE"/>
    <property type="match status" value="1"/>
</dbReference>
<dbReference type="SUPFAM" id="SSF56176">
    <property type="entry name" value="FAD-binding/transporter-associated domain-like"/>
    <property type="match status" value="1"/>
</dbReference>
<dbReference type="GO" id="GO:0005506">
    <property type="term" value="F:iron ion binding"/>
    <property type="evidence" value="ECO:0007669"/>
    <property type="project" value="InterPro"/>
</dbReference>
<evidence type="ECO:0000256" key="10">
    <source>
        <dbReference type="ARBA" id="ARBA00023002"/>
    </source>
</evidence>
<dbReference type="FunFam" id="3.30.365.10:FF:000003">
    <property type="entry name" value="Aldehyde oxidase 1"/>
    <property type="match status" value="1"/>
</dbReference>
<dbReference type="InterPro" id="IPR016208">
    <property type="entry name" value="Ald_Oxase/xanthine_DH-like"/>
</dbReference>
<feature type="binding site" evidence="20">
    <location>
        <position position="68"/>
    </location>
    <ligand>
        <name>[2Fe-2S] cluster</name>
        <dbReference type="ChEBI" id="CHEBI:190135"/>
        <label>2</label>
    </ligand>
</feature>
<protein>
    <recommendedName>
        <fullName evidence="4">xanthine dehydrogenase</fullName>
        <ecNumber evidence="4">1.17.1.4</ecNumber>
    </recommendedName>
</protein>
<dbReference type="InterPro" id="IPR036856">
    <property type="entry name" value="Ald_Oxase/Xan_DH_a/b_sf"/>
</dbReference>
<dbReference type="FunFam" id="3.30.465.10:FF:000004">
    <property type="entry name" value="Xanthine dehydrogenase/oxidase"/>
    <property type="match status" value="1"/>
</dbReference>
<evidence type="ECO:0000256" key="6">
    <source>
        <dbReference type="ARBA" id="ARBA00022630"/>
    </source>
</evidence>
<feature type="binding site" evidence="20">
    <location>
        <position position="729"/>
    </location>
    <ligand>
        <name>Mo-molybdopterin</name>
        <dbReference type="ChEBI" id="CHEBI:71302"/>
    </ligand>
    <ligandPart>
        <name>Mo</name>
        <dbReference type="ChEBI" id="CHEBI:28685"/>
    </ligandPart>
</feature>
<dbReference type="InterPro" id="IPR036318">
    <property type="entry name" value="FAD-bd_PCMH-like_sf"/>
</dbReference>
<comment type="cofactor">
    <cofactor evidence="20">
        <name>[2Fe-2S] cluster</name>
        <dbReference type="ChEBI" id="CHEBI:190135"/>
    </cofactor>
    <text evidence="20">Binds 2 [2Fe-2S] clusters.</text>
</comment>
<dbReference type="Pfam" id="PF02738">
    <property type="entry name" value="MoCoBD_1"/>
    <property type="match status" value="1"/>
</dbReference>
<evidence type="ECO:0000259" key="21">
    <source>
        <dbReference type="PROSITE" id="PS51387"/>
    </source>
</evidence>
<proteinExistence type="inferred from homology"/>
<feature type="binding site" evidence="20">
    <location>
        <position position="33"/>
    </location>
    <ligand>
        <name>[2Fe-2S] cluster</name>
        <dbReference type="ChEBI" id="CHEBI:190135"/>
        <label>2</label>
    </ligand>
</feature>
<dbReference type="PANTHER" id="PTHR45444:SF3">
    <property type="entry name" value="XANTHINE DEHYDROGENASE"/>
    <property type="match status" value="1"/>
</dbReference>
<dbReference type="GO" id="GO:0051537">
    <property type="term" value="F:2 iron, 2 sulfur cluster binding"/>
    <property type="evidence" value="ECO:0007669"/>
    <property type="project" value="UniProtKB-KW"/>
</dbReference>
<dbReference type="SUPFAM" id="SSF47741">
    <property type="entry name" value="CO dehydrogenase ISP C-domain like"/>
    <property type="match status" value="1"/>
</dbReference>
<feature type="binding site" evidence="19">
    <location>
        <position position="876"/>
    </location>
    <ligand>
        <name>substrate</name>
    </ligand>
</feature>
<dbReference type="SMART" id="SM01008">
    <property type="entry name" value="Ald_Xan_dh_C"/>
    <property type="match status" value="1"/>
</dbReference>
<keyword evidence="10" id="KW-0560">Oxidoreductase</keyword>
<dbReference type="PROSITE" id="PS51387">
    <property type="entry name" value="FAD_PCMH"/>
    <property type="match status" value="1"/>
</dbReference>
<evidence type="ECO:0000256" key="12">
    <source>
        <dbReference type="ARBA" id="ARBA00023014"/>
    </source>
</evidence>
<keyword evidence="23" id="KW-1185">Reference proteome</keyword>
<feature type="binding site" evidence="19">
    <location>
        <position position="261"/>
    </location>
    <ligand>
        <name>FAD</name>
        <dbReference type="ChEBI" id="CHEBI:57692"/>
    </ligand>
</feature>
<feature type="binding site" evidence="19">
    <location>
        <position position="284"/>
    </location>
    <ligand>
        <name>FAD</name>
        <dbReference type="ChEBI" id="CHEBI:57692"/>
    </ligand>
</feature>
<evidence type="ECO:0000256" key="13">
    <source>
        <dbReference type="ARBA" id="ARBA00023027"/>
    </source>
</evidence>
<keyword evidence="6" id="KW-0285">Flavoprotein</keyword>
<comment type="subcellular location">
    <subcellularLocation>
        <location evidence="2">Peroxisome</location>
    </subcellularLocation>
</comment>
<evidence type="ECO:0000256" key="8">
    <source>
        <dbReference type="ARBA" id="ARBA00022723"/>
    </source>
</evidence>
<evidence type="ECO:0000256" key="11">
    <source>
        <dbReference type="ARBA" id="ARBA00023004"/>
    </source>
</evidence>
<dbReference type="GO" id="GO:0004854">
    <property type="term" value="F:xanthine dehydrogenase activity"/>
    <property type="evidence" value="ECO:0007669"/>
    <property type="project" value="UniProtKB-EC"/>
</dbReference>
<feature type="binding site" evidence="20">
    <location>
        <position position="760"/>
    </location>
    <ligand>
        <name>Mo-molybdopterin</name>
        <dbReference type="ChEBI" id="CHEBI:71302"/>
    </ligand>
    <ligandPart>
        <name>Mo</name>
        <dbReference type="ChEBI" id="CHEBI:28685"/>
    </ligandPart>
</feature>
<dbReference type="InterPro" id="IPR008274">
    <property type="entry name" value="AldOxase/xan_DH_MoCoBD1"/>
</dbReference>
<dbReference type="Gene3D" id="3.90.1170.50">
    <property type="entry name" value="Aldehyde oxidase/xanthine dehydrogenase, a/b hammerhead"/>
    <property type="match status" value="1"/>
</dbReference>